<dbReference type="EMBL" id="WIXE01022537">
    <property type="protein sequence ID" value="KAK5967393.1"/>
    <property type="molecule type" value="Genomic_DNA"/>
</dbReference>
<evidence type="ECO:0000256" key="2">
    <source>
        <dbReference type="ARBA" id="ARBA00022448"/>
    </source>
</evidence>
<dbReference type="EMBL" id="WIXE01025367">
    <property type="protein sequence ID" value="KAK5964756.1"/>
    <property type="molecule type" value="Genomic_DNA"/>
</dbReference>
<comment type="subcellular location">
    <subcellularLocation>
        <location evidence="1">Nucleus envelope</location>
    </subcellularLocation>
</comment>
<comment type="caution">
    <text evidence="7">The sequence shown here is derived from an EMBL/GenBank/DDBJ whole genome shotgun (WGS) entry which is preliminary data.</text>
</comment>
<sequence>MDTRCGSISWSRSRIHQPLLAVASDDERARNNERIVIYEIDRLRQLHRIVTLRFDLALPVTDLKFSPNGIPHSHELAVAAGVIHIYNIKVPNTDSVNNNIITLEDGTQTNATECTAYSATQVVVLDGKALRLRYNAGGTMIVADSGHGDVRAYKAMLGNKWTQMDSWDDEDLEDWDMPKDLKKEQIIFDLYHC</sequence>
<dbReference type="InterPro" id="IPR037363">
    <property type="entry name" value="Sec13/Seh1_fam"/>
</dbReference>
<keyword evidence="5" id="KW-0539">Nucleus</keyword>
<dbReference type="GO" id="GO:0005198">
    <property type="term" value="F:structural molecule activity"/>
    <property type="evidence" value="ECO:0007669"/>
    <property type="project" value="InterPro"/>
</dbReference>
<dbReference type="PANTHER" id="PTHR11024">
    <property type="entry name" value="NUCLEAR PORE COMPLEX PROTEIN SEC13 / SEH1 FAMILY MEMBER"/>
    <property type="match status" value="1"/>
</dbReference>
<dbReference type="GO" id="GO:1904263">
    <property type="term" value="P:positive regulation of TORC1 signaling"/>
    <property type="evidence" value="ECO:0007669"/>
    <property type="project" value="TreeGrafter"/>
</dbReference>
<accession>A0AAN8F968</accession>
<gene>
    <name evidence="6" type="ORF">GCK32_012825</name>
    <name evidence="7" type="ORF">GCK32_013214</name>
</gene>
<evidence type="ECO:0000256" key="1">
    <source>
        <dbReference type="ARBA" id="ARBA00004259"/>
    </source>
</evidence>
<evidence type="ECO:0000313" key="7">
    <source>
        <dbReference type="EMBL" id="KAK5967393.1"/>
    </source>
</evidence>
<dbReference type="SUPFAM" id="SSF50978">
    <property type="entry name" value="WD40 repeat-like"/>
    <property type="match status" value="1"/>
</dbReference>
<dbReference type="Proteomes" id="UP001331761">
    <property type="component" value="Unassembled WGS sequence"/>
</dbReference>
<name>A0AAN8F968_TRICO</name>
<keyword evidence="4" id="KW-0677">Repeat</keyword>
<dbReference type="GO" id="GO:0034198">
    <property type="term" value="P:cellular response to amino acid starvation"/>
    <property type="evidence" value="ECO:0007669"/>
    <property type="project" value="TreeGrafter"/>
</dbReference>
<dbReference type="AlphaFoldDB" id="A0AAN8F968"/>
<reference evidence="7 8" key="1">
    <citation type="submission" date="2019-10" db="EMBL/GenBank/DDBJ databases">
        <title>Assembly and Annotation for the nematode Trichostrongylus colubriformis.</title>
        <authorList>
            <person name="Martin J."/>
        </authorList>
    </citation>
    <scope>NUCLEOTIDE SEQUENCE [LARGE SCALE GENOMIC DNA]</scope>
    <source>
        <strain evidence="7">G859</strain>
        <tissue evidence="7">Whole worm</tissue>
    </source>
</reference>
<organism evidence="7 8">
    <name type="scientific">Trichostrongylus colubriformis</name>
    <name type="common">Black scour worm</name>
    <dbReference type="NCBI Taxonomy" id="6319"/>
    <lineage>
        <taxon>Eukaryota</taxon>
        <taxon>Metazoa</taxon>
        <taxon>Ecdysozoa</taxon>
        <taxon>Nematoda</taxon>
        <taxon>Chromadorea</taxon>
        <taxon>Rhabditida</taxon>
        <taxon>Rhabditina</taxon>
        <taxon>Rhabditomorpha</taxon>
        <taxon>Strongyloidea</taxon>
        <taxon>Trichostrongylidae</taxon>
        <taxon>Trichostrongylus</taxon>
    </lineage>
</organism>
<evidence type="ECO:0000313" key="6">
    <source>
        <dbReference type="EMBL" id="KAK5964756.1"/>
    </source>
</evidence>
<evidence type="ECO:0000313" key="8">
    <source>
        <dbReference type="Proteomes" id="UP001331761"/>
    </source>
</evidence>
<keyword evidence="2" id="KW-0813">Transport</keyword>
<keyword evidence="3" id="KW-0853">WD repeat</keyword>
<proteinExistence type="predicted"/>
<evidence type="ECO:0000256" key="4">
    <source>
        <dbReference type="ARBA" id="ARBA00022737"/>
    </source>
</evidence>
<dbReference type="InterPro" id="IPR036322">
    <property type="entry name" value="WD40_repeat_dom_sf"/>
</dbReference>
<dbReference type="InterPro" id="IPR015943">
    <property type="entry name" value="WD40/YVTN_repeat-like_dom_sf"/>
</dbReference>
<keyword evidence="8" id="KW-1185">Reference proteome</keyword>
<dbReference type="GO" id="GO:0035859">
    <property type="term" value="C:Seh1-associated complex"/>
    <property type="evidence" value="ECO:0007669"/>
    <property type="project" value="TreeGrafter"/>
</dbReference>
<evidence type="ECO:0000256" key="3">
    <source>
        <dbReference type="ARBA" id="ARBA00022574"/>
    </source>
</evidence>
<dbReference type="GO" id="GO:0031080">
    <property type="term" value="C:nuclear pore outer ring"/>
    <property type="evidence" value="ECO:0007669"/>
    <property type="project" value="TreeGrafter"/>
</dbReference>
<protein>
    <submittedName>
        <fullName evidence="7">Uncharacterized protein</fullName>
    </submittedName>
</protein>
<dbReference type="Gene3D" id="2.130.10.10">
    <property type="entry name" value="YVTN repeat-like/Quinoprotein amine dehydrogenase"/>
    <property type="match status" value="1"/>
</dbReference>
<evidence type="ECO:0000256" key="5">
    <source>
        <dbReference type="ARBA" id="ARBA00023242"/>
    </source>
</evidence>
<dbReference type="PANTHER" id="PTHR11024:SF3">
    <property type="entry name" value="NUCLEOPORIN SEH1"/>
    <property type="match status" value="1"/>
</dbReference>